<keyword evidence="3" id="KW-0813">Transport</keyword>
<dbReference type="GeneID" id="125177898"/>
<gene>
    <name evidence="12" type="primary">LOC125177898</name>
</gene>
<evidence type="ECO:0000256" key="3">
    <source>
        <dbReference type="ARBA" id="ARBA00022448"/>
    </source>
</evidence>
<dbReference type="PANTHER" id="PTHR24223">
    <property type="entry name" value="ATP-BINDING CASSETTE SUB-FAMILY C"/>
    <property type="match status" value="1"/>
</dbReference>
<comment type="similarity">
    <text evidence="2">Belongs to the ABC transporter superfamily. ABCC family. Conjugate transporter (TC 3.A.1.208) subfamily.</text>
</comment>
<dbReference type="InterPro" id="IPR036640">
    <property type="entry name" value="ABC1_TM_sf"/>
</dbReference>
<dbReference type="InterPro" id="IPR011527">
    <property type="entry name" value="ABC1_TM_dom"/>
</dbReference>
<feature type="transmembrane region" description="Helical" evidence="9">
    <location>
        <begin position="108"/>
        <end position="128"/>
    </location>
</feature>
<evidence type="ECO:0000256" key="6">
    <source>
        <dbReference type="ARBA" id="ARBA00022840"/>
    </source>
</evidence>
<dbReference type="GO" id="GO:0140359">
    <property type="term" value="F:ABC-type transporter activity"/>
    <property type="evidence" value="ECO:0007669"/>
    <property type="project" value="InterPro"/>
</dbReference>
<feature type="transmembrane region" description="Helical" evidence="9">
    <location>
        <begin position="68"/>
        <end position="88"/>
    </location>
</feature>
<evidence type="ECO:0000256" key="2">
    <source>
        <dbReference type="ARBA" id="ARBA00009726"/>
    </source>
</evidence>
<dbReference type="RefSeq" id="XP_047736450.1">
    <property type="nucleotide sequence ID" value="XM_047880494.1"/>
</dbReference>
<dbReference type="OrthoDB" id="6378290at2759"/>
<accession>A0A979FHM6</accession>
<proteinExistence type="inferred from homology"/>
<dbReference type="GO" id="GO:0005524">
    <property type="term" value="F:ATP binding"/>
    <property type="evidence" value="ECO:0007669"/>
    <property type="project" value="UniProtKB-KW"/>
</dbReference>
<dbReference type="PANTHER" id="PTHR24223:SF456">
    <property type="entry name" value="MULTIDRUG RESISTANCE-ASSOCIATED PROTEIN LETHAL(2)03659"/>
    <property type="match status" value="1"/>
</dbReference>
<dbReference type="OMA" id="GELSWFR"/>
<keyword evidence="5" id="KW-0547">Nucleotide-binding</keyword>
<dbReference type="PROSITE" id="PS50929">
    <property type="entry name" value="ABC_TM1F"/>
    <property type="match status" value="1"/>
</dbReference>
<dbReference type="KEGG" id="hazt:125177898"/>
<feature type="domain" description="ABC transmembrane type-1" evidence="10">
    <location>
        <begin position="1"/>
        <end position="124"/>
    </location>
</feature>
<keyword evidence="11" id="KW-1185">Reference proteome</keyword>
<organism evidence="11 12">
    <name type="scientific">Hyalella azteca</name>
    <name type="common">Amphipod</name>
    <dbReference type="NCBI Taxonomy" id="294128"/>
    <lineage>
        <taxon>Eukaryota</taxon>
        <taxon>Metazoa</taxon>
        <taxon>Ecdysozoa</taxon>
        <taxon>Arthropoda</taxon>
        <taxon>Crustacea</taxon>
        <taxon>Multicrustacea</taxon>
        <taxon>Malacostraca</taxon>
        <taxon>Eumalacostraca</taxon>
        <taxon>Peracarida</taxon>
        <taxon>Amphipoda</taxon>
        <taxon>Senticaudata</taxon>
        <taxon>Talitrida</taxon>
        <taxon>Talitroidea</taxon>
        <taxon>Hyalellidae</taxon>
        <taxon>Hyalella</taxon>
    </lineage>
</organism>
<evidence type="ECO:0000313" key="11">
    <source>
        <dbReference type="Proteomes" id="UP000694843"/>
    </source>
</evidence>
<evidence type="ECO:0000256" key="4">
    <source>
        <dbReference type="ARBA" id="ARBA00022692"/>
    </source>
</evidence>
<dbReference type="Proteomes" id="UP000694843">
    <property type="component" value="Unplaced"/>
</dbReference>
<dbReference type="Gene3D" id="1.20.1560.10">
    <property type="entry name" value="ABC transporter type 1, transmembrane domain"/>
    <property type="match status" value="1"/>
</dbReference>
<evidence type="ECO:0000313" key="12">
    <source>
        <dbReference type="RefSeq" id="XP_047736450.1"/>
    </source>
</evidence>
<dbReference type="InterPro" id="IPR050173">
    <property type="entry name" value="ABC_transporter_C-like"/>
</dbReference>
<keyword evidence="8 9" id="KW-0472">Membrane</keyword>
<dbReference type="SUPFAM" id="SSF90123">
    <property type="entry name" value="ABC transporter transmembrane region"/>
    <property type="match status" value="1"/>
</dbReference>
<name>A0A979FHM6_HYAAZ</name>
<reference evidence="12" key="1">
    <citation type="submission" date="2025-08" db="UniProtKB">
        <authorList>
            <consortium name="RefSeq"/>
        </authorList>
    </citation>
    <scope>IDENTIFICATION</scope>
    <source>
        <tissue evidence="12">Whole organism</tissue>
    </source>
</reference>
<keyword evidence="7 9" id="KW-1133">Transmembrane helix</keyword>
<dbReference type="AlphaFoldDB" id="A0A979FHM6"/>
<evidence type="ECO:0000256" key="8">
    <source>
        <dbReference type="ARBA" id="ARBA00023136"/>
    </source>
</evidence>
<evidence type="ECO:0000256" key="5">
    <source>
        <dbReference type="ARBA" id="ARBA00022741"/>
    </source>
</evidence>
<sequence length="160" mass="17985">MGNLFSRLRQVTAQHTDERVCIMNEIVNAIKVIKMFAWEHPFISLVSEARKKEIDSIRKSNFLKAVNMALFFTSAKLAVCLTIIVYVVTGNVLTAEKVFVTSSLINSVRISMTMCFPFAISFGSEALMSCQRLQVSLLVLVVRQPLHNIEMISNRNSGKV</sequence>
<evidence type="ECO:0000259" key="10">
    <source>
        <dbReference type="PROSITE" id="PS50929"/>
    </source>
</evidence>
<evidence type="ECO:0000256" key="9">
    <source>
        <dbReference type="SAM" id="Phobius"/>
    </source>
</evidence>
<dbReference type="GO" id="GO:0016020">
    <property type="term" value="C:membrane"/>
    <property type="evidence" value="ECO:0007669"/>
    <property type="project" value="UniProtKB-SubCell"/>
</dbReference>
<comment type="subcellular location">
    <subcellularLocation>
        <location evidence="1">Membrane</location>
        <topology evidence="1">Multi-pass membrane protein</topology>
    </subcellularLocation>
</comment>
<protein>
    <submittedName>
        <fullName evidence="12">ATP-binding cassette sub-family C member 4-like</fullName>
    </submittedName>
</protein>
<evidence type="ECO:0000256" key="1">
    <source>
        <dbReference type="ARBA" id="ARBA00004141"/>
    </source>
</evidence>
<keyword evidence="6" id="KW-0067">ATP-binding</keyword>
<dbReference type="Pfam" id="PF00664">
    <property type="entry name" value="ABC_membrane"/>
    <property type="match status" value="1"/>
</dbReference>
<keyword evidence="4 9" id="KW-0812">Transmembrane</keyword>
<evidence type="ECO:0000256" key="7">
    <source>
        <dbReference type="ARBA" id="ARBA00022989"/>
    </source>
</evidence>